<feature type="transmembrane region" description="Helical" evidence="7">
    <location>
        <begin position="123"/>
        <end position="142"/>
    </location>
</feature>
<dbReference type="GO" id="GO:0016020">
    <property type="term" value="C:membrane"/>
    <property type="evidence" value="ECO:0007669"/>
    <property type="project" value="UniProtKB-SubCell"/>
</dbReference>
<dbReference type="InterPro" id="IPR051633">
    <property type="entry name" value="AceTr"/>
</dbReference>
<keyword evidence="3 7" id="KW-0812">Transmembrane</keyword>
<protein>
    <submittedName>
        <fullName evidence="8">Acetate uptake transporter</fullName>
    </submittedName>
</protein>
<keyword evidence="5 7" id="KW-0472">Membrane</keyword>
<evidence type="ECO:0000256" key="4">
    <source>
        <dbReference type="ARBA" id="ARBA00022989"/>
    </source>
</evidence>
<reference evidence="9" key="1">
    <citation type="submission" date="2023-07" db="EMBL/GenBank/DDBJ databases">
        <title>30 novel species of actinomycetes from the DSMZ collection.</title>
        <authorList>
            <person name="Nouioui I."/>
        </authorList>
    </citation>
    <scope>NUCLEOTIDE SEQUENCE [LARGE SCALE GENOMIC DNA]</scope>
    <source>
        <strain evidence="9">DSM 41982</strain>
    </source>
</reference>
<proteinExistence type="inferred from homology"/>
<organism evidence="8 9">
    <name type="scientific">Streptomyces evansiae</name>
    <dbReference type="NCBI Taxonomy" id="3075535"/>
    <lineage>
        <taxon>Bacteria</taxon>
        <taxon>Bacillati</taxon>
        <taxon>Actinomycetota</taxon>
        <taxon>Actinomycetes</taxon>
        <taxon>Kitasatosporales</taxon>
        <taxon>Streptomycetaceae</taxon>
        <taxon>Streptomyces</taxon>
    </lineage>
</organism>
<dbReference type="InterPro" id="IPR000791">
    <property type="entry name" value="Gpr1/Fun34/SatP-like"/>
</dbReference>
<evidence type="ECO:0000256" key="7">
    <source>
        <dbReference type="SAM" id="Phobius"/>
    </source>
</evidence>
<evidence type="ECO:0000256" key="3">
    <source>
        <dbReference type="ARBA" id="ARBA00022692"/>
    </source>
</evidence>
<feature type="region of interest" description="Disordered" evidence="6">
    <location>
        <begin position="1"/>
        <end position="25"/>
    </location>
</feature>
<comment type="similarity">
    <text evidence="2">Belongs to the acetate uptake transporter (AceTr) (TC 2.A.96) family.</text>
</comment>
<sequence length="213" mass="22194">MSPSKSRPAVATARPATTPEPPGAPVQVADPGGLGLGAFALTTFVLSVFNAGLLNDSVEKVVLPLALFYGGLAQLLAGLWEFRGNNTFSATAFVSYGGFWLAFALYVGKIAPGLDPAYADKATGLFLLAWAIFTAYMTVAALRTNGVVIGVFVFLTLTFAFLSAGAFAGSDGVDHVGGWLGLVTAVLAWYGSFAHVANSTWRREVIPTWPIGG</sequence>
<feature type="transmembrane region" description="Helical" evidence="7">
    <location>
        <begin position="92"/>
        <end position="111"/>
    </location>
</feature>
<feature type="transmembrane region" description="Helical" evidence="7">
    <location>
        <begin position="61"/>
        <end position="80"/>
    </location>
</feature>
<name>A0ABD5EA41_9ACTN</name>
<dbReference type="Pfam" id="PF01184">
    <property type="entry name" value="Gpr1_Fun34_YaaH"/>
    <property type="match status" value="1"/>
</dbReference>
<dbReference type="PANTHER" id="PTHR31123">
    <property type="entry name" value="ACCUMULATION OF DYADS PROTEIN 2-RELATED"/>
    <property type="match status" value="1"/>
</dbReference>
<keyword evidence="4 7" id="KW-1133">Transmembrane helix</keyword>
<accession>A0ABD5EA41</accession>
<feature type="transmembrane region" description="Helical" evidence="7">
    <location>
        <begin position="176"/>
        <end position="197"/>
    </location>
</feature>
<feature type="transmembrane region" description="Helical" evidence="7">
    <location>
        <begin position="148"/>
        <end position="169"/>
    </location>
</feature>
<dbReference type="NCBIfam" id="NF038013">
    <property type="entry name" value="AceTr_1"/>
    <property type="match status" value="1"/>
</dbReference>
<comment type="subcellular location">
    <subcellularLocation>
        <location evidence="1">Membrane</location>
        <topology evidence="1">Multi-pass membrane protein</topology>
    </subcellularLocation>
</comment>
<dbReference type="EMBL" id="JAVRER010000042">
    <property type="protein sequence ID" value="MDT0418299.1"/>
    <property type="molecule type" value="Genomic_DNA"/>
</dbReference>
<evidence type="ECO:0000256" key="2">
    <source>
        <dbReference type="ARBA" id="ARBA00005587"/>
    </source>
</evidence>
<evidence type="ECO:0000313" key="8">
    <source>
        <dbReference type="EMBL" id="MDT0418299.1"/>
    </source>
</evidence>
<dbReference type="PANTHER" id="PTHR31123:SF1">
    <property type="entry name" value="ACCUMULATION OF DYADS PROTEIN 2-RELATED"/>
    <property type="match status" value="1"/>
</dbReference>
<evidence type="ECO:0000313" key="9">
    <source>
        <dbReference type="Proteomes" id="UP001183607"/>
    </source>
</evidence>
<feature type="compositionally biased region" description="Low complexity" evidence="6">
    <location>
        <begin position="8"/>
        <end position="17"/>
    </location>
</feature>
<comment type="caution">
    <text evidence="8">The sequence shown here is derived from an EMBL/GenBank/DDBJ whole genome shotgun (WGS) entry which is preliminary data.</text>
</comment>
<dbReference type="RefSeq" id="WP_093853788.1">
    <property type="nucleotide sequence ID" value="NZ_JAVRER010000042.1"/>
</dbReference>
<evidence type="ECO:0000256" key="6">
    <source>
        <dbReference type="SAM" id="MobiDB-lite"/>
    </source>
</evidence>
<evidence type="ECO:0000256" key="5">
    <source>
        <dbReference type="ARBA" id="ARBA00023136"/>
    </source>
</evidence>
<dbReference type="AlphaFoldDB" id="A0ABD5EA41"/>
<evidence type="ECO:0000256" key="1">
    <source>
        <dbReference type="ARBA" id="ARBA00004141"/>
    </source>
</evidence>
<dbReference type="Proteomes" id="UP001183607">
    <property type="component" value="Unassembled WGS sequence"/>
</dbReference>
<feature type="transmembrane region" description="Helical" evidence="7">
    <location>
        <begin position="34"/>
        <end position="54"/>
    </location>
</feature>
<gene>
    <name evidence="8" type="ORF">RM574_22695</name>
</gene>